<proteinExistence type="predicted"/>
<dbReference type="EMBL" id="LR743532">
    <property type="protein sequence ID" value="CAA2409937.1"/>
    <property type="molecule type" value="Genomic_DNA"/>
</dbReference>
<protein>
    <submittedName>
        <fullName evidence="1">Uncharacterized protein</fullName>
    </submittedName>
</protein>
<evidence type="ECO:0000313" key="1">
    <source>
        <dbReference type="EMBL" id="CAA2409937.1"/>
    </source>
</evidence>
<accession>A0A679KLK7</accession>
<reference evidence="1" key="1">
    <citation type="submission" date="2019-12" db="EMBL/GenBank/DDBJ databases">
        <authorList>
            <person name="Ansaldi M."/>
            <person name="Clavijo F."/>
        </authorList>
    </citation>
    <scope>NUCLEOTIDE SEQUENCE [LARGE SCALE GENOMIC DNA]</scope>
</reference>
<name>A0A679KLK7_9CAUD</name>
<sequence>MNATCVQQLGNILAANARVLGMQAENQQRAIQGESMAYTAQDFNVEADQMEAAAREVANWGHLP</sequence>
<dbReference type="GeneID" id="62676444"/>
<evidence type="ECO:0000313" key="2">
    <source>
        <dbReference type="Proteomes" id="UP000464956"/>
    </source>
</evidence>
<dbReference type="KEGG" id="vg:62676444"/>
<dbReference type="Proteomes" id="UP000464956">
    <property type="component" value="Chromosome"/>
</dbReference>
<organism evidence="1 2">
    <name type="scientific">Xanthomonas phage Bosa</name>
    <dbReference type="NCBI Taxonomy" id="2674976"/>
    <lineage>
        <taxon>Viruses</taxon>
        <taxon>Duplodnaviria</taxon>
        <taxon>Heunggongvirae</taxon>
        <taxon>Uroviricota</taxon>
        <taxon>Caudoviricetes</taxon>
        <taxon>Mesyanzhinovviridae</taxon>
        <taxon>Bradleyvirinae</taxon>
        <taxon>Bosavirus</taxon>
        <taxon>Bosavirus bosa</taxon>
    </lineage>
</organism>
<keyword evidence="2" id="KW-1185">Reference proteome</keyword>
<dbReference type="RefSeq" id="YP_009997081.1">
    <property type="nucleotide sequence ID" value="NC_052967.1"/>
</dbReference>